<dbReference type="Gene3D" id="3.30.565.10">
    <property type="entry name" value="Histidine kinase-like ATPase, C-terminal domain"/>
    <property type="match status" value="1"/>
</dbReference>
<reference evidence="2" key="1">
    <citation type="journal article" date="2012" name="J. Bacteriol.">
        <title>Revised Genome Sequence of Burkholderia thailandensis MSMB43 with Improved Annotation.</title>
        <authorList>
            <person name="Zhuo Y."/>
            <person name="Liu L."/>
            <person name="Wang Q."/>
            <person name="Liu X."/>
            <person name="Ren B."/>
            <person name="Liu M."/>
            <person name="Ni P."/>
            <person name="Cheng Y.Q."/>
            <person name="Zhang L."/>
        </authorList>
    </citation>
    <scope>NUCLEOTIDE SEQUENCE [LARGE SCALE GENOMIC DNA]</scope>
    <source>
        <strain evidence="2">MSMB43</strain>
    </source>
</reference>
<gene>
    <name evidence="1" type="ORF">A33K_14168</name>
</gene>
<organism evidence="1 2">
    <name type="scientific">Burkholderia humptydooensis MSMB43</name>
    <dbReference type="NCBI Taxonomy" id="441157"/>
    <lineage>
        <taxon>Bacteria</taxon>
        <taxon>Pseudomonadati</taxon>
        <taxon>Pseudomonadota</taxon>
        <taxon>Betaproteobacteria</taxon>
        <taxon>Burkholderiales</taxon>
        <taxon>Burkholderiaceae</taxon>
        <taxon>Burkholderia</taxon>
        <taxon>pseudomallei group</taxon>
    </lineage>
</organism>
<dbReference type="Proteomes" id="UP000004682">
    <property type="component" value="Unassembled WGS sequence"/>
</dbReference>
<proteinExistence type="predicted"/>
<keyword evidence="2" id="KW-1185">Reference proteome</keyword>
<evidence type="ECO:0008006" key="3">
    <source>
        <dbReference type="Google" id="ProtNLM"/>
    </source>
</evidence>
<dbReference type="InterPro" id="IPR036890">
    <property type="entry name" value="HATPase_C_sf"/>
</dbReference>
<dbReference type="Pfam" id="PF13589">
    <property type="entry name" value="HATPase_c_3"/>
    <property type="match status" value="1"/>
</dbReference>
<name>A0ABN0G7E9_9BURK</name>
<evidence type="ECO:0000313" key="1">
    <source>
        <dbReference type="EMBL" id="EIP88073.1"/>
    </source>
</evidence>
<dbReference type="SUPFAM" id="SSF55874">
    <property type="entry name" value="ATPase domain of HSP90 chaperone/DNA topoisomerase II/histidine kinase"/>
    <property type="match status" value="1"/>
</dbReference>
<accession>A0ABN0G7E9</accession>
<evidence type="ECO:0000313" key="2">
    <source>
        <dbReference type="Proteomes" id="UP000004682"/>
    </source>
</evidence>
<dbReference type="EMBL" id="JH692062">
    <property type="protein sequence ID" value="EIP88073.1"/>
    <property type="molecule type" value="Genomic_DNA"/>
</dbReference>
<sequence length="529" mass="59388">MTGESYEHVTKVGIRPKVSMLSVLSRLNYKAWFAVAEFVDNSIQSYFANRRQLQRLHGDSFVLKVVIRLDAASRLIEITDNAAGIQGRDFPRAFRPAEVPPDRSGLSEFGMGMKTAACWFTNTWSVRTKALGEPVERTVRFDIHDILEANLDDLNVQETRANPSSHYTVVRLENLGKKFPQTKTQKKLRDHLASIYRVYIRTGEVELYFGDDNSRLMYEEPESLVAPPHNAPNSLPVQWRKEINFDLPGGRRVWGFAALRREASTSHAGFALFRRNRLIVGSDDETYRPHEVFGNTNSYRYQRLFGELHVEGFEVSHTKDGFSWDEYEEEFLESLRDHLEAEPLNLLRQAEQYRARPSKTALQPLLNAASRSLALDMEERGGPALSGDANSEGPSDEGFIQEPGPTDDAAAPLVATEKAFSVLVDGAVWNVAVRTLVDPAITDWLKVGKTERSQLGQLSVNDVAIDVSMAHPFVQQFIGPRNENAELFLRFAVGVALAAVKASRGGYPSAPMLSWMNRLLRESLTGDSE</sequence>
<protein>
    <recommendedName>
        <fullName evidence="3">ATP-binding protein</fullName>
    </recommendedName>
</protein>